<proteinExistence type="inferred from homology"/>
<keyword evidence="3" id="KW-0520">NAD</keyword>
<comment type="caution">
    <text evidence="7">The sequence shown here is derived from an EMBL/GenBank/DDBJ whole genome shotgun (WGS) entry which is preliminary data.</text>
</comment>
<feature type="domain" description="D-isomer specific 2-hydroxyacid dehydrogenase catalytic" evidence="5">
    <location>
        <begin position="16"/>
        <end position="313"/>
    </location>
</feature>
<accession>A0A917Y0K8</accession>
<evidence type="ECO:0008006" key="9">
    <source>
        <dbReference type="Google" id="ProtNLM"/>
    </source>
</evidence>
<keyword evidence="8" id="KW-1185">Reference proteome</keyword>
<feature type="domain" description="D-isomer specific 2-hydroxyacid dehydrogenase NAD-binding" evidence="6">
    <location>
        <begin position="107"/>
        <end position="286"/>
    </location>
</feature>
<name>A0A917Y0K8_9BACI</name>
<evidence type="ECO:0000256" key="1">
    <source>
        <dbReference type="ARBA" id="ARBA00005854"/>
    </source>
</evidence>
<evidence type="ECO:0000259" key="6">
    <source>
        <dbReference type="Pfam" id="PF02826"/>
    </source>
</evidence>
<dbReference type="SUPFAM" id="SSF51735">
    <property type="entry name" value="NAD(P)-binding Rossmann-fold domains"/>
    <property type="match status" value="1"/>
</dbReference>
<dbReference type="EMBL" id="BMOS01000022">
    <property type="protein sequence ID" value="GGN62030.1"/>
    <property type="molecule type" value="Genomic_DNA"/>
</dbReference>
<dbReference type="InterPro" id="IPR043322">
    <property type="entry name" value="CtBP"/>
</dbReference>
<dbReference type="InterPro" id="IPR036291">
    <property type="entry name" value="NAD(P)-bd_dom_sf"/>
</dbReference>
<keyword evidence="2 4" id="KW-0560">Oxidoreductase</keyword>
<dbReference type="InterPro" id="IPR029753">
    <property type="entry name" value="D-isomer_DH_CS"/>
</dbReference>
<comment type="similarity">
    <text evidence="1 4">Belongs to the D-isomer specific 2-hydroxyacid dehydrogenase family.</text>
</comment>
<dbReference type="CDD" id="cd05299">
    <property type="entry name" value="CtBP_dh"/>
    <property type="match status" value="1"/>
</dbReference>
<dbReference type="Proteomes" id="UP000624041">
    <property type="component" value="Unassembled WGS sequence"/>
</dbReference>
<organism evidence="7 8">
    <name type="scientific">Oceanobacillus indicireducens</name>
    <dbReference type="NCBI Taxonomy" id="1004261"/>
    <lineage>
        <taxon>Bacteria</taxon>
        <taxon>Bacillati</taxon>
        <taxon>Bacillota</taxon>
        <taxon>Bacilli</taxon>
        <taxon>Bacillales</taxon>
        <taxon>Bacillaceae</taxon>
        <taxon>Oceanobacillus</taxon>
    </lineage>
</organism>
<evidence type="ECO:0000256" key="4">
    <source>
        <dbReference type="RuleBase" id="RU003719"/>
    </source>
</evidence>
<dbReference type="PANTHER" id="PTHR43761">
    <property type="entry name" value="D-ISOMER SPECIFIC 2-HYDROXYACID DEHYDROGENASE FAMILY PROTEIN (AFU_ORTHOLOGUE AFUA_1G13630)"/>
    <property type="match status" value="1"/>
</dbReference>
<dbReference type="PROSITE" id="PS00670">
    <property type="entry name" value="D_2_HYDROXYACID_DH_2"/>
    <property type="match status" value="1"/>
</dbReference>
<evidence type="ECO:0000256" key="3">
    <source>
        <dbReference type="ARBA" id="ARBA00023027"/>
    </source>
</evidence>
<evidence type="ECO:0000256" key="2">
    <source>
        <dbReference type="ARBA" id="ARBA00023002"/>
    </source>
</evidence>
<dbReference type="RefSeq" id="WP_188858284.1">
    <property type="nucleotide sequence ID" value="NZ_BMOS01000022.1"/>
</dbReference>
<dbReference type="GO" id="GO:0003714">
    <property type="term" value="F:transcription corepressor activity"/>
    <property type="evidence" value="ECO:0007669"/>
    <property type="project" value="InterPro"/>
</dbReference>
<dbReference type="GO" id="GO:0016616">
    <property type="term" value="F:oxidoreductase activity, acting on the CH-OH group of donors, NAD or NADP as acceptor"/>
    <property type="evidence" value="ECO:0007669"/>
    <property type="project" value="InterPro"/>
</dbReference>
<protein>
    <recommendedName>
        <fullName evidence="9">C-terminal binding protein</fullName>
    </recommendedName>
</protein>
<reference evidence="7" key="1">
    <citation type="journal article" date="2014" name="Int. J. Syst. Evol. Microbiol.">
        <title>Complete genome sequence of Corynebacterium casei LMG S-19264T (=DSM 44701T), isolated from a smear-ripened cheese.</title>
        <authorList>
            <consortium name="US DOE Joint Genome Institute (JGI-PGF)"/>
            <person name="Walter F."/>
            <person name="Albersmeier A."/>
            <person name="Kalinowski J."/>
            <person name="Ruckert C."/>
        </authorList>
    </citation>
    <scope>NUCLEOTIDE SEQUENCE</scope>
    <source>
        <strain evidence="7">JCM 17251</strain>
    </source>
</reference>
<dbReference type="Pfam" id="PF02826">
    <property type="entry name" value="2-Hacid_dh_C"/>
    <property type="match status" value="1"/>
</dbReference>
<sequence length="323" mass="37103">MFKVVRTFDFPGALEIEKEIFGDQLEIKEIPSYTEDDLIKNCKDADAVICEYEPFTKRVIDALPNLKLIAFGTIGFNYADVDYAKSKNIAVSHVSKYCIKEVADYTMAMILMLNRRISSFHHQVKKERVWKFDTFPNTRRLEEQTIGLLGFGNIPRLVVERLKPFGSKVIAYDPFIDKREVKERYHVDLVSFDKVLAESDILSIHLPVNNDTYQIINDQSIAKMKDQVIFINSARGQLIDESAIVRAIDSGKMQYYAADVLTEENPDLHTHAFMEYENIILTPHIAFYSQEAIREASIESATNVKNFFEGNYKKAQIVNGVYV</sequence>
<dbReference type="Gene3D" id="3.40.50.720">
    <property type="entry name" value="NAD(P)-binding Rossmann-like Domain"/>
    <property type="match status" value="2"/>
</dbReference>
<dbReference type="SUPFAM" id="SSF52283">
    <property type="entry name" value="Formate/glycerate dehydrogenase catalytic domain-like"/>
    <property type="match status" value="1"/>
</dbReference>
<evidence type="ECO:0000313" key="7">
    <source>
        <dbReference type="EMBL" id="GGN62030.1"/>
    </source>
</evidence>
<dbReference type="InterPro" id="IPR006140">
    <property type="entry name" value="D-isomer_DH_NAD-bd"/>
</dbReference>
<reference evidence="7" key="2">
    <citation type="submission" date="2020-09" db="EMBL/GenBank/DDBJ databases">
        <authorList>
            <person name="Sun Q."/>
            <person name="Ohkuma M."/>
        </authorList>
    </citation>
    <scope>NUCLEOTIDE SEQUENCE</scope>
    <source>
        <strain evidence="7">JCM 17251</strain>
    </source>
</reference>
<dbReference type="AlphaFoldDB" id="A0A917Y0K8"/>
<dbReference type="GO" id="GO:0051287">
    <property type="term" value="F:NAD binding"/>
    <property type="evidence" value="ECO:0007669"/>
    <property type="project" value="InterPro"/>
</dbReference>
<dbReference type="PANTHER" id="PTHR43761:SF1">
    <property type="entry name" value="D-ISOMER SPECIFIC 2-HYDROXYACID DEHYDROGENASE CATALYTIC DOMAIN-CONTAINING PROTEIN-RELATED"/>
    <property type="match status" value="1"/>
</dbReference>
<gene>
    <name evidence="7" type="ORF">GCM10007971_27560</name>
</gene>
<evidence type="ECO:0000259" key="5">
    <source>
        <dbReference type="Pfam" id="PF00389"/>
    </source>
</evidence>
<dbReference type="InterPro" id="IPR006139">
    <property type="entry name" value="D-isomer_2_OHA_DH_cat_dom"/>
</dbReference>
<dbReference type="InterPro" id="IPR050418">
    <property type="entry name" value="D-iso_2-hydroxyacid_DH_PdxB"/>
</dbReference>
<dbReference type="Pfam" id="PF00389">
    <property type="entry name" value="2-Hacid_dh"/>
    <property type="match status" value="1"/>
</dbReference>
<evidence type="ECO:0000313" key="8">
    <source>
        <dbReference type="Proteomes" id="UP000624041"/>
    </source>
</evidence>